<gene>
    <name evidence="6" type="ORF">GCM10011588_12340</name>
</gene>
<dbReference type="AlphaFoldDB" id="A0A917RB30"/>
<dbReference type="InterPro" id="IPR036271">
    <property type="entry name" value="Tet_transcr_reg_TetR-rel_C_sf"/>
</dbReference>
<dbReference type="InterPro" id="IPR023772">
    <property type="entry name" value="DNA-bd_HTH_TetR-type_CS"/>
</dbReference>
<dbReference type="PROSITE" id="PS50977">
    <property type="entry name" value="HTH_TETR_2"/>
    <property type="match status" value="1"/>
</dbReference>
<dbReference type="PRINTS" id="PR00455">
    <property type="entry name" value="HTHTETR"/>
</dbReference>
<dbReference type="Gene3D" id="1.10.357.10">
    <property type="entry name" value="Tetracycline Repressor, domain 2"/>
    <property type="match status" value="1"/>
</dbReference>
<reference evidence="6" key="1">
    <citation type="journal article" date="2014" name="Int. J. Syst. Evol. Microbiol.">
        <title>Complete genome sequence of Corynebacterium casei LMG S-19264T (=DSM 44701T), isolated from a smear-ripened cheese.</title>
        <authorList>
            <consortium name="US DOE Joint Genome Institute (JGI-PGF)"/>
            <person name="Walter F."/>
            <person name="Albersmeier A."/>
            <person name="Kalinowski J."/>
            <person name="Ruckert C."/>
        </authorList>
    </citation>
    <scope>NUCLEOTIDE SEQUENCE</scope>
    <source>
        <strain evidence="6">CGMCC 4.3508</strain>
    </source>
</reference>
<organism evidence="6 7">
    <name type="scientific">Nocardia jinanensis</name>
    <dbReference type="NCBI Taxonomy" id="382504"/>
    <lineage>
        <taxon>Bacteria</taxon>
        <taxon>Bacillati</taxon>
        <taxon>Actinomycetota</taxon>
        <taxon>Actinomycetes</taxon>
        <taxon>Mycobacteriales</taxon>
        <taxon>Nocardiaceae</taxon>
        <taxon>Nocardia</taxon>
    </lineage>
</organism>
<evidence type="ECO:0000313" key="7">
    <source>
        <dbReference type="Proteomes" id="UP000638263"/>
    </source>
</evidence>
<dbReference type="Pfam" id="PF16925">
    <property type="entry name" value="TetR_C_13"/>
    <property type="match status" value="1"/>
</dbReference>
<dbReference type="SUPFAM" id="SSF46689">
    <property type="entry name" value="Homeodomain-like"/>
    <property type="match status" value="1"/>
</dbReference>
<evidence type="ECO:0000313" key="6">
    <source>
        <dbReference type="EMBL" id="GGK99215.1"/>
    </source>
</evidence>
<keyword evidence="3" id="KW-0804">Transcription</keyword>
<keyword evidence="7" id="KW-1185">Reference proteome</keyword>
<dbReference type="Proteomes" id="UP000638263">
    <property type="component" value="Unassembled WGS sequence"/>
</dbReference>
<evidence type="ECO:0000259" key="5">
    <source>
        <dbReference type="PROSITE" id="PS50977"/>
    </source>
</evidence>
<feature type="domain" description="HTH tetR-type" evidence="5">
    <location>
        <begin position="9"/>
        <end position="69"/>
    </location>
</feature>
<dbReference type="PROSITE" id="PS01081">
    <property type="entry name" value="HTH_TETR_1"/>
    <property type="match status" value="1"/>
</dbReference>
<proteinExistence type="predicted"/>
<dbReference type="Gene3D" id="1.10.10.60">
    <property type="entry name" value="Homeodomain-like"/>
    <property type="match status" value="1"/>
</dbReference>
<dbReference type="SUPFAM" id="SSF48498">
    <property type="entry name" value="Tetracyclin repressor-like, C-terminal domain"/>
    <property type="match status" value="1"/>
</dbReference>
<dbReference type="EMBL" id="BMMH01000002">
    <property type="protein sequence ID" value="GGK99215.1"/>
    <property type="molecule type" value="Genomic_DNA"/>
</dbReference>
<dbReference type="InterPro" id="IPR001647">
    <property type="entry name" value="HTH_TetR"/>
</dbReference>
<dbReference type="GO" id="GO:0003677">
    <property type="term" value="F:DNA binding"/>
    <property type="evidence" value="ECO:0007669"/>
    <property type="project" value="UniProtKB-UniRule"/>
</dbReference>
<evidence type="ECO:0000256" key="3">
    <source>
        <dbReference type="ARBA" id="ARBA00023163"/>
    </source>
</evidence>
<dbReference type="PANTHER" id="PTHR47506:SF1">
    <property type="entry name" value="HTH-TYPE TRANSCRIPTIONAL REGULATOR YJDC"/>
    <property type="match status" value="1"/>
</dbReference>
<keyword evidence="2 4" id="KW-0238">DNA-binding</keyword>
<dbReference type="InterPro" id="IPR011075">
    <property type="entry name" value="TetR_C"/>
</dbReference>
<name>A0A917RB30_9NOCA</name>
<dbReference type="PANTHER" id="PTHR47506">
    <property type="entry name" value="TRANSCRIPTIONAL REGULATORY PROTEIN"/>
    <property type="match status" value="1"/>
</dbReference>
<evidence type="ECO:0000256" key="2">
    <source>
        <dbReference type="ARBA" id="ARBA00023125"/>
    </source>
</evidence>
<sequence length="206" mass="22341">MPGPGRPRGFDRDSALRAAMHLFWEHGYEGVSVSELTTAMGIGARSLYTAFGSKEQLFREAVALYGSVTPRPMDRERTAREAVEAMLRERVDANLDPATPLGCMVVLAATNVTPDNTHVRDLLAEMRATDRAELRARLERGIADGDMPAGADIESVASFYLTVLHGLAIRTRDGCSRADAQRVVDNAMNAWDGIAAAGPARSIVER</sequence>
<evidence type="ECO:0000256" key="4">
    <source>
        <dbReference type="PROSITE-ProRule" id="PRU00335"/>
    </source>
</evidence>
<feature type="DNA-binding region" description="H-T-H motif" evidence="4">
    <location>
        <begin position="32"/>
        <end position="51"/>
    </location>
</feature>
<reference evidence="6" key="2">
    <citation type="submission" date="2020-09" db="EMBL/GenBank/DDBJ databases">
        <authorList>
            <person name="Sun Q."/>
            <person name="Zhou Y."/>
        </authorList>
    </citation>
    <scope>NUCLEOTIDE SEQUENCE</scope>
    <source>
        <strain evidence="6">CGMCC 4.3508</strain>
    </source>
</reference>
<dbReference type="Pfam" id="PF00440">
    <property type="entry name" value="TetR_N"/>
    <property type="match status" value="1"/>
</dbReference>
<keyword evidence="1" id="KW-0805">Transcription regulation</keyword>
<evidence type="ECO:0000256" key="1">
    <source>
        <dbReference type="ARBA" id="ARBA00023015"/>
    </source>
</evidence>
<dbReference type="RefSeq" id="WP_062997032.1">
    <property type="nucleotide sequence ID" value="NZ_BMMH01000002.1"/>
</dbReference>
<protein>
    <submittedName>
        <fullName evidence="6">TetR family transcriptional regulator</fullName>
    </submittedName>
</protein>
<dbReference type="InterPro" id="IPR009057">
    <property type="entry name" value="Homeodomain-like_sf"/>
</dbReference>
<accession>A0A917RB30</accession>
<comment type="caution">
    <text evidence="6">The sequence shown here is derived from an EMBL/GenBank/DDBJ whole genome shotgun (WGS) entry which is preliminary data.</text>
</comment>